<evidence type="ECO:0000313" key="2">
    <source>
        <dbReference type="EMBL" id="TDQ05430.1"/>
    </source>
</evidence>
<organism evidence="2 3">
    <name type="scientific">Labedaea rhizosphaerae</name>
    <dbReference type="NCBI Taxonomy" id="598644"/>
    <lineage>
        <taxon>Bacteria</taxon>
        <taxon>Bacillati</taxon>
        <taxon>Actinomycetota</taxon>
        <taxon>Actinomycetes</taxon>
        <taxon>Pseudonocardiales</taxon>
        <taxon>Pseudonocardiaceae</taxon>
        <taxon>Labedaea</taxon>
    </lineage>
</organism>
<dbReference type="Gene3D" id="2.60.40.10">
    <property type="entry name" value="Immunoglobulins"/>
    <property type="match status" value="1"/>
</dbReference>
<dbReference type="Pfam" id="PF07210">
    <property type="entry name" value="DUF1416"/>
    <property type="match status" value="1"/>
</dbReference>
<dbReference type="EMBL" id="SNXZ01000001">
    <property type="protein sequence ID" value="TDQ05430.1"/>
    <property type="molecule type" value="Genomic_DNA"/>
</dbReference>
<dbReference type="InterPro" id="IPR013783">
    <property type="entry name" value="Ig-like_fold"/>
</dbReference>
<comment type="caution">
    <text evidence="2">The sequence shown here is derived from an EMBL/GenBank/DDBJ whole genome shotgun (WGS) entry which is preliminary data.</text>
</comment>
<reference evidence="2 3" key="1">
    <citation type="submission" date="2019-03" db="EMBL/GenBank/DDBJ databases">
        <title>Genomic Encyclopedia of Type Strains, Phase IV (KMG-IV): sequencing the most valuable type-strain genomes for metagenomic binning, comparative biology and taxonomic classification.</title>
        <authorList>
            <person name="Goeker M."/>
        </authorList>
    </citation>
    <scope>NUCLEOTIDE SEQUENCE [LARGE SCALE GENOMIC DNA]</scope>
    <source>
        <strain evidence="2 3">DSM 45361</strain>
    </source>
</reference>
<dbReference type="RefSeq" id="WP_133848184.1">
    <property type="nucleotide sequence ID" value="NZ_SNXZ01000001.1"/>
</dbReference>
<evidence type="ECO:0000256" key="1">
    <source>
        <dbReference type="SAM" id="MobiDB-lite"/>
    </source>
</evidence>
<dbReference type="InterPro" id="IPR010814">
    <property type="entry name" value="DUF1416"/>
</dbReference>
<sequence>MTDSCAAPEQGGALPASVDTEKETVLQGRVLAGDAPVGGAYVRLLDSTGEFTAEVVSSADGDFRFFAAPGDWTVRALHRTGNGEASVTAPGPGVHQVPITVG</sequence>
<name>A0A4R6SPB2_LABRH</name>
<protein>
    <submittedName>
        <fullName evidence="2">Uncharacterized protein DUF1416</fullName>
    </submittedName>
</protein>
<proteinExistence type="predicted"/>
<gene>
    <name evidence="2" type="ORF">EV186_1011400</name>
</gene>
<feature type="region of interest" description="Disordered" evidence="1">
    <location>
        <begin position="1"/>
        <end position="20"/>
    </location>
</feature>
<dbReference type="AlphaFoldDB" id="A0A4R6SPB2"/>
<dbReference type="OrthoDB" id="3729294at2"/>
<keyword evidence="3" id="KW-1185">Reference proteome</keyword>
<dbReference type="Proteomes" id="UP000295444">
    <property type="component" value="Unassembled WGS sequence"/>
</dbReference>
<dbReference type="GO" id="GO:0005975">
    <property type="term" value="P:carbohydrate metabolic process"/>
    <property type="evidence" value="ECO:0007669"/>
    <property type="project" value="UniProtKB-ARBA"/>
</dbReference>
<accession>A0A4R6SPB2</accession>
<evidence type="ECO:0000313" key="3">
    <source>
        <dbReference type="Proteomes" id="UP000295444"/>
    </source>
</evidence>
<dbReference type="SUPFAM" id="SSF49478">
    <property type="entry name" value="Cna protein B-type domain"/>
    <property type="match status" value="1"/>
</dbReference>